<dbReference type="EMBL" id="KM093640">
    <property type="protein sequence ID" value="AIX93923.1"/>
    <property type="molecule type" value="Genomic_DNA"/>
</dbReference>
<organism evidence="1">
    <name type="scientific">Paeonia californica</name>
    <dbReference type="NCBI Taxonomy" id="40703"/>
    <lineage>
        <taxon>Eukaryota</taxon>
        <taxon>Viridiplantae</taxon>
        <taxon>Streptophyta</taxon>
        <taxon>Embryophyta</taxon>
        <taxon>Tracheophyta</taxon>
        <taxon>Spermatophyta</taxon>
        <taxon>Magnoliopsida</taxon>
        <taxon>eudicotyledons</taxon>
        <taxon>Gunneridae</taxon>
        <taxon>Pentapetalae</taxon>
        <taxon>Saxifragales</taxon>
        <taxon>Paeoniaceae</taxon>
        <taxon>Paeonia</taxon>
    </lineage>
</organism>
<proteinExistence type="predicted"/>
<sequence length="53" mass="5548">LVSDYDSILKENEKLKSEVVGSLTEKLQAKEVTGAPVKVEDRLSSGSGGSAVV</sequence>
<reference evidence="1" key="2">
    <citation type="submission" date="2014-07" db="EMBL/GenBank/DDBJ databases">
        <authorList>
            <person name="Zhou S.-L."/>
            <person name="Zou X.-H."/>
            <person name="Zhou Z.-Q."/>
            <person name="Liu J."/>
            <person name="Xu C."/>
            <person name="Yu J."/>
            <person name="Wang Q."/>
            <person name="Zhang D.-M."/>
            <person name="Wang X.-Q."/>
            <person name="Ge S."/>
            <person name="Sang T."/>
            <person name="Pan K.-Y."/>
            <person name="Hong D.-Y."/>
        </authorList>
    </citation>
    <scope>NUCLEOTIDE SEQUENCE</scope>
    <source>
        <strain evidence="1">BOP000057.10</strain>
    </source>
</reference>
<reference evidence="1" key="1">
    <citation type="journal article" date="2014" name="Proc. R. Soc. B">
        <title>Multiple species of wild tree peonies gave rise to the 'king of flowers', Paeonia suffruticosa Andrews.</title>
        <authorList>
            <person name="Zhou S.L."/>
            <person name="Zou X.H."/>
            <person name="Zhou Z.Q."/>
            <person name="Liu J."/>
            <person name="Xu C."/>
            <person name="Yu J."/>
            <person name="Wang Q."/>
            <person name="Zhang D.M."/>
            <person name="Wang X.Q."/>
            <person name="Ge S."/>
            <person name="Sang T."/>
            <person name="Pan K.Y."/>
            <person name="Hong D.Y."/>
        </authorList>
    </citation>
    <scope>NUCLEOTIDE SEQUENCE</scope>
    <source>
        <strain evidence="1">BOP000057.10</strain>
    </source>
</reference>
<keyword evidence="1" id="KW-0238">DNA-binding</keyword>
<accession>A0A0A1CEH3</accession>
<feature type="non-terminal residue" evidence="1">
    <location>
        <position position="53"/>
    </location>
</feature>
<dbReference type="GO" id="GO:0003677">
    <property type="term" value="F:DNA binding"/>
    <property type="evidence" value="ECO:0007669"/>
    <property type="project" value="UniProtKB-KW"/>
</dbReference>
<keyword evidence="1" id="KW-0371">Homeobox</keyword>
<evidence type="ECO:0000313" key="1">
    <source>
        <dbReference type="EMBL" id="AIX93923.1"/>
    </source>
</evidence>
<dbReference type="AlphaFoldDB" id="A0A0A1CEH3"/>
<protein>
    <submittedName>
        <fullName evidence="1">Homeodomain-containing transcription factor</fullName>
    </submittedName>
</protein>
<feature type="non-terminal residue" evidence="1">
    <location>
        <position position="1"/>
    </location>
</feature>
<name>A0A0A1CEH3_9MAGN</name>